<sequence length="468" mass="51000">MRTTHASSATALADAAPRPFWTDRPDAPVACEPLTAATSCDLLIVGGGLTGLWAAIEAKAADPAADVVLLEGHEIAFGASGRNGGFFSESLTHGVAHGLSLWPREMPTLLRLGRENISEIIDFLAAEGIDARLRMCGKTAVAVKPHQVAELRASTALHVEFGESAVMLDADEVRADVDSPTYLAGMRVRSGGGLLDPALLCWGLKRAALARGVRIHEHSPVVNLEQSSSGVVVRTDHATAMARTVLLATNAYPPLLRRLRSRVLPIYDHVLVTEPLTPRQLAEIGWPESQGMTDAGNQFHYYRRTADDRILWGGYDAVYYFGNRTDPSREQRDRSHGLLAAQFFETFPQLEGLRFTHRWAGLIDSTSRFTPVFGTAMAGRLGYAVGFTGLGVGASRFGARTALDLLAGRSTERTELELVRRKPVPFPPEPLRFPLVQFTRAALAREDIAGRRGLWLRTLDRFGIGFNS</sequence>
<protein>
    <submittedName>
        <fullName evidence="2">Unannotated protein</fullName>
    </submittedName>
</protein>
<name>A0A6J6SKE7_9ZZZZ</name>
<dbReference type="GO" id="GO:0005737">
    <property type="term" value="C:cytoplasm"/>
    <property type="evidence" value="ECO:0007669"/>
    <property type="project" value="TreeGrafter"/>
</dbReference>
<gene>
    <name evidence="2" type="ORF">UFOPK2786_00448</name>
</gene>
<dbReference type="SUPFAM" id="SSF51905">
    <property type="entry name" value="FAD/NAD(P)-binding domain"/>
    <property type="match status" value="1"/>
</dbReference>
<evidence type="ECO:0000259" key="1">
    <source>
        <dbReference type="Pfam" id="PF01266"/>
    </source>
</evidence>
<evidence type="ECO:0000313" key="2">
    <source>
        <dbReference type="EMBL" id="CAB4735270.1"/>
    </source>
</evidence>
<accession>A0A6J6SKE7</accession>
<reference evidence="2" key="1">
    <citation type="submission" date="2020-05" db="EMBL/GenBank/DDBJ databases">
        <authorList>
            <person name="Chiriac C."/>
            <person name="Salcher M."/>
            <person name="Ghai R."/>
            <person name="Kavagutti S V."/>
        </authorList>
    </citation>
    <scope>NUCLEOTIDE SEQUENCE</scope>
</reference>
<proteinExistence type="predicted"/>
<dbReference type="InterPro" id="IPR006076">
    <property type="entry name" value="FAD-dep_OxRdtase"/>
</dbReference>
<dbReference type="Pfam" id="PF01266">
    <property type="entry name" value="DAO"/>
    <property type="match status" value="1"/>
</dbReference>
<organism evidence="2">
    <name type="scientific">freshwater metagenome</name>
    <dbReference type="NCBI Taxonomy" id="449393"/>
    <lineage>
        <taxon>unclassified sequences</taxon>
        <taxon>metagenomes</taxon>
        <taxon>ecological metagenomes</taxon>
    </lineage>
</organism>
<dbReference type="AlphaFoldDB" id="A0A6J6SKE7"/>
<feature type="domain" description="FAD dependent oxidoreductase" evidence="1">
    <location>
        <begin position="41"/>
        <end position="401"/>
    </location>
</feature>
<dbReference type="InterPro" id="IPR036188">
    <property type="entry name" value="FAD/NAD-bd_sf"/>
</dbReference>
<dbReference type="PANTHER" id="PTHR13847">
    <property type="entry name" value="SARCOSINE DEHYDROGENASE-RELATED"/>
    <property type="match status" value="1"/>
</dbReference>
<dbReference type="EMBL" id="CAEZYW010000046">
    <property type="protein sequence ID" value="CAB4735270.1"/>
    <property type="molecule type" value="Genomic_DNA"/>
</dbReference>
<dbReference type="PANTHER" id="PTHR13847:SF281">
    <property type="entry name" value="FAD DEPENDENT OXIDOREDUCTASE DOMAIN-CONTAINING PROTEIN"/>
    <property type="match status" value="1"/>
</dbReference>
<dbReference type="Gene3D" id="3.50.50.60">
    <property type="entry name" value="FAD/NAD(P)-binding domain"/>
    <property type="match status" value="1"/>
</dbReference>
<dbReference type="Gene3D" id="3.30.9.10">
    <property type="entry name" value="D-Amino Acid Oxidase, subunit A, domain 2"/>
    <property type="match status" value="1"/>
</dbReference>